<comment type="similarity">
    <text evidence="1">Belongs to the peptidase S33 family.</text>
</comment>
<dbReference type="InterPro" id="IPR013595">
    <property type="entry name" value="Pept_S33_TAP-like_C"/>
</dbReference>
<evidence type="ECO:0000313" key="5">
    <source>
        <dbReference type="EMBL" id="CAB4670320.1"/>
    </source>
</evidence>
<name>A0A6J6M842_9ZZZZ</name>
<proteinExistence type="inferred from homology"/>
<sequence>MRKSRKATKMAISLALLATLVGCGSSDSGTAAPVDDVSSFEKTIEWSTCEGKDAPEAPFECGFVAVPLDYRNATGKTLDIALVRIPASEGKPKGIILTNPGGPGGSGFDFVANAGEDLVTDLGLEKFDLVGFDPRGVDRSNGLRCWTDKEQDTYTYYDDTPDTPEEKKIDGRADSYDDACTEKNGLSVVQYSTEFTARDMDLIRIGMGFEKLNYLGISYGTYLGGIYATLFPSRVETMLLDGAFDPSGDTVEQQYTTQAIGFEKAFDNWVKWCEKEDNECAFASKDVKSEWNVLYKELDKKSIFTSDGRDVNHNVLNTGTKSALYSESEWKFLAEALADVRDGKGEKIQSLADSYYRRNIDGTYDSQSDSGYIIRCASGFDNDVPSDPQAVMETLQSKAPWYSQGMTVEGIAEPSCEEAFGKPKLLNINFSGSAPIVVIGGKNDPATPFRWSEEMTANMGDKAVLVASTGEGHSQILVQRCVDLIAKDLFTKKKLPKKGTVCKPDVPVAEPSWWDTAIRNIGGTNVDTELGNYYFSIDSVDAFARYRAIPGSQTSVFASVARQLTKNGFAFEGSTSEDPSMAPQWFQSATDENALLGVWVETPDSLAKSGMYEPDGELPKGTILVALYFWPPSK</sequence>
<accession>A0A6J6M842</accession>
<evidence type="ECO:0000256" key="1">
    <source>
        <dbReference type="ARBA" id="ARBA00010088"/>
    </source>
</evidence>
<keyword evidence="2" id="KW-0378">Hydrolase</keyword>
<reference evidence="5" key="1">
    <citation type="submission" date="2020-05" db="EMBL/GenBank/DDBJ databases">
        <authorList>
            <person name="Chiriac C."/>
            <person name="Salcher M."/>
            <person name="Ghai R."/>
            <person name="Kavagutti S V."/>
        </authorList>
    </citation>
    <scope>NUCLEOTIDE SEQUENCE</scope>
</reference>
<gene>
    <name evidence="5" type="ORF">UFOPK2295_00759</name>
</gene>
<dbReference type="GO" id="GO:0016787">
    <property type="term" value="F:hydrolase activity"/>
    <property type="evidence" value="ECO:0007669"/>
    <property type="project" value="UniProtKB-KW"/>
</dbReference>
<dbReference type="InterPro" id="IPR000073">
    <property type="entry name" value="AB_hydrolase_1"/>
</dbReference>
<dbReference type="Gene3D" id="3.40.50.1820">
    <property type="entry name" value="alpha/beta hydrolase"/>
    <property type="match status" value="1"/>
</dbReference>
<dbReference type="InterPro" id="IPR029058">
    <property type="entry name" value="AB_hydrolase_fold"/>
</dbReference>
<dbReference type="PANTHER" id="PTHR43248">
    <property type="entry name" value="2-SUCCINYL-6-HYDROXY-2,4-CYCLOHEXADIENE-1-CARBOXYLATE SYNTHASE"/>
    <property type="match status" value="1"/>
</dbReference>
<evidence type="ECO:0000259" key="3">
    <source>
        <dbReference type="Pfam" id="PF00561"/>
    </source>
</evidence>
<dbReference type="Pfam" id="PF00561">
    <property type="entry name" value="Abhydrolase_1"/>
    <property type="match status" value="1"/>
</dbReference>
<dbReference type="Pfam" id="PF08386">
    <property type="entry name" value="Abhydrolase_4"/>
    <property type="match status" value="1"/>
</dbReference>
<protein>
    <submittedName>
        <fullName evidence="5">Unannotated protein</fullName>
    </submittedName>
</protein>
<dbReference type="SUPFAM" id="SSF53474">
    <property type="entry name" value="alpha/beta-Hydrolases"/>
    <property type="match status" value="1"/>
</dbReference>
<evidence type="ECO:0000256" key="2">
    <source>
        <dbReference type="ARBA" id="ARBA00022801"/>
    </source>
</evidence>
<feature type="domain" description="Peptidase S33 tripeptidyl aminopeptidase-like C-terminal" evidence="4">
    <location>
        <begin position="424"/>
        <end position="502"/>
    </location>
</feature>
<evidence type="ECO:0000259" key="4">
    <source>
        <dbReference type="Pfam" id="PF08386"/>
    </source>
</evidence>
<dbReference type="PANTHER" id="PTHR43248:SF25">
    <property type="entry name" value="AB HYDROLASE-1 DOMAIN-CONTAINING PROTEIN-RELATED"/>
    <property type="match status" value="1"/>
</dbReference>
<dbReference type="InterPro" id="IPR051601">
    <property type="entry name" value="Serine_prot/Carboxylest_S33"/>
</dbReference>
<organism evidence="5">
    <name type="scientific">freshwater metagenome</name>
    <dbReference type="NCBI Taxonomy" id="449393"/>
    <lineage>
        <taxon>unclassified sequences</taxon>
        <taxon>metagenomes</taxon>
        <taxon>ecological metagenomes</taxon>
    </lineage>
</organism>
<feature type="domain" description="AB hydrolase-1" evidence="3">
    <location>
        <begin position="96"/>
        <end position="275"/>
    </location>
</feature>
<dbReference type="AlphaFoldDB" id="A0A6J6M842"/>
<dbReference type="EMBL" id="CAEZWV010000012">
    <property type="protein sequence ID" value="CAB4670320.1"/>
    <property type="molecule type" value="Genomic_DNA"/>
</dbReference>
<dbReference type="PROSITE" id="PS51257">
    <property type="entry name" value="PROKAR_LIPOPROTEIN"/>
    <property type="match status" value="1"/>
</dbReference>